<protein>
    <submittedName>
        <fullName evidence="2">Uncharacterized protein</fullName>
    </submittedName>
</protein>
<keyword evidence="1" id="KW-0472">Membrane</keyword>
<name>A0A0E9SC95_ANGAN</name>
<organism evidence="2">
    <name type="scientific">Anguilla anguilla</name>
    <name type="common">European freshwater eel</name>
    <name type="synonym">Muraena anguilla</name>
    <dbReference type="NCBI Taxonomy" id="7936"/>
    <lineage>
        <taxon>Eukaryota</taxon>
        <taxon>Metazoa</taxon>
        <taxon>Chordata</taxon>
        <taxon>Craniata</taxon>
        <taxon>Vertebrata</taxon>
        <taxon>Euteleostomi</taxon>
        <taxon>Actinopterygii</taxon>
        <taxon>Neopterygii</taxon>
        <taxon>Teleostei</taxon>
        <taxon>Anguilliformes</taxon>
        <taxon>Anguillidae</taxon>
        <taxon>Anguilla</taxon>
    </lineage>
</organism>
<evidence type="ECO:0000256" key="1">
    <source>
        <dbReference type="SAM" id="Phobius"/>
    </source>
</evidence>
<reference evidence="2" key="2">
    <citation type="journal article" date="2015" name="Fish Shellfish Immunol.">
        <title>Early steps in the European eel (Anguilla anguilla)-Vibrio vulnificus interaction in the gills: Role of the RtxA13 toxin.</title>
        <authorList>
            <person name="Callol A."/>
            <person name="Pajuelo D."/>
            <person name="Ebbesson L."/>
            <person name="Teles M."/>
            <person name="MacKenzie S."/>
            <person name="Amaro C."/>
        </authorList>
    </citation>
    <scope>NUCLEOTIDE SEQUENCE</scope>
</reference>
<keyword evidence="1" id="KW-0812">Transmembrane</keyword>
<accession>A0A0E9SC95</accession>
<dbReference type="EMBL" id="GBXM01069720">
    <property type="protein sequence ID" value="JAH38857.1"/>
    <property type="molecule type" value="Transcribed_RNA"/>
</dbReference>
<keyword evidence="1" id="KW-1133">Transmembrane helix</keyword>
<proteinExistence type="predicted"/>
<reference evidence="2" key="1">
    <citation type="submission" date="2014-11" db="EMBL/GenBank/DDBJ databases">
        <authorList>
            <person name="Amaro Gonzalez C."/>
        </authorList>
    </citation>
    <scope>NUCLEOTIDE SEQUENCE</scope>
</reference>
<evidence type="ECO:0000313" key="2">
    <source>
        <dbReference type="EMBL" id="JAH38857.1"/>
    </source>
</evidence>
<dbReference type="AlphaFoldDB" id="A0A0E9SC95"/>
<sequence>MVPAFITVQTIVLWVNITVISYKWASMPSW</sequence>
<feature type="transmembrane region" description="Helical" evidence="1">
    <location>
        <begin position="6"/>
        <end position="25"/>
    </location>
</feature>